<comment type="function">
    <text evidence="5">May be an activator protein for the gylABX operon.</text>
</comment>
<dbReference type="InterPro" id="IPR005471">
    <property type="entry name" value="Tscrpt_reg_IclR_N"/>
</dbReference>
<dbReference type="Pfam" id="PF01614">
    <property type="entry name" value="IclR_C"/>
    <property type="match status" value="1"/>
</dbReference>
<evidence type="ECO:0000256" key="2">
    <source>
        <dbReference type="ARBA" id="ARBA00023015"/>
    </source>
</evidence>
<evidence type="ECO:0000256" key="4">
    <source>
        <dbReference type="ARBA" id="ARBA00023163"/>
    </source>
</evidence>
<dbReference type="AlphaFoldDB" id="A0A1R4FU40"/>
<gene>
    <name evidence="10" type="ORF">FM101_05765</name>
</gene>
<dbReference type="PROSITE" id="PS51078">
    <property type="entry name" value="ICLR_ED"/>
    <property type="match status" value="1"/>
</dbReference>
<dbReference type="InterPro" id="IPR014757">
    <property type="entry name" value="Tscrpt_reg_IclR_C"/>
</dbReference>
<name>A0A1R4FU40_9MICC</name>
<evidence type="ECO:0000256" key="7">
    <source>
        <dbReference type="SAM" id="MobiDB-lite"/>
    </source>
</evidence>
<feature type="domain" description="HTH iclR-type" evidence="8">
    <location>
        <begin position="33"/>
        <end position="94"/>
    </location>
</feature>
<proteinExistence type="predicted"/>
<organism evidence="10 11">
    <name type="scientific">Arthrobacter rhombi</name>
    <dbReference type="NCBI Taxonomy" id="71253"/>
    <lineage>
        <taxon>Bacteria</taxon>
        <taxon>Bacillati</taxon>
        <taxon>Actinomycetota</taxon>
        <taxon>Actinomycetes</taxon>
        <taxon>Micrococcales</taxon>
        <taxon>Micrococcaceae</taxon>
        <taxon>Arthrobacter</taxon>
    </lineage>
</organism>
<dbReference type="PROSITE" id="PS51077">
    <property type="entry name" value="HTH_ICLR"/>
    <property type="match status" value="1"/>
</dbReference>
<keyword evidence="1" id="KW-0319">Glycerol metabolism</keyword>
<protein>
    <recommendedName>
        <fullName evidence="6">Glycerol operon regulatory protein</fullName>
    </recommendedName>
</protein>
<dbReference type="GO" id="GO:0045892">
    <property type="term" value="P:negative regulation of DNA-templated transcription"/>
    <property type="evidence" value="ECO:0007669"/>
    <property type="project" value="TreeGrafter"/>
</dbReference>
<dbReference type="Gene3D" id="1.10.10.10">
    <property type="entry name" value="Winged helix-like DNA-binding domain superfamily/Winged helix DNA-binding domain"/>
    <property type="match status" value="1"/>
</dbReference>
<reference evidence="10 11" key="1">
    <citation type="submission" date="2017-02" db="EMBL/GenBank/DDBJ databases">
        <authorList>
            <person name="Peterson S.W."/>
        </authorList>
    </citation>
    <scope>NUCLEOTIDE SEQUENCE [LARGE SCALE GENOMIC DNA]</scope>
    <source>
        <strain evidence="10 11">B Ar 00.02</strain>
    </source>
</reference>
<feature type="region of interest" description="Disordered" evidence="7">
    <location>
        <begin position="1"/>
        <end position="29"/>
    </location>
</feature>
<evidence type="ECO:0000256" key="1">
    <source>
        <dbReference type="ARBA" id="ARBA00022798"/>
    </source>
</evidence>
<evidence type="ECO:0000259" key="8">
    <source>
        <dbReference type="PROSITE" id="PS51077"/>
    </source>
</evidence>
<dbReference type="PANTHER" id="PTHR30136:SF24">
    <property type="entry name" value="HTH-TYPE TRANSCRIPTIONAL REPRESSOR ALLR"/>
    <property type="match status" value="1"/>
</dbReference>
<dbReference type="InterPro" id="IPR050707">
    <property type="entry name" value="HTH_MetabolicPath_Reg"/>
</dbReference>
<dbReference type="Gene3D" id="3.30.450.40">
    <property type="match status" value="1"/>
</dbReference>
<dbReference type="InterPro" id="IPR036390">
    <property type="entry name" value="WH_DNA-bd_sf"/>
</dbReference>
<accession>A0A1R4FU40</accession>
<dbReference type="PANTHER" id="PTHR30136">
    <property type="entry name" value="HELIX-TURN-HELIX TRANSCRIPTIONAL REGULATOR, ICLR FAMILY"/>
    <property type="match status" value="1"/>
</dbReference>
<dbReference type="GO" id="GO:0003677">
    <property type="term" value="F:DNA binding"/>
    <property type="evidence" value="ECO:0007669"/>
    <property type="project" value="UniProtKB-KW"/>
</dbReference>
<dbReference type="EMBL" id="FUHW01000022">
    <property type="protein sequence ID" value="SJM59252.1"/>
    <property type="molecule type" value="Genomic_DNA"/>
</dbReference>
<evidence type="ECO:0000313" key="10">
    <source>
        <dbReference type="EMBL" id="SJM59252.1"/>
    </source>
</evidence>
<evidence type="ECO:0000256" key="5">
    <source>
        <dbReference type="ARBA" id="ARBA00058938"/>
    </source>
</evidence>
<keyword evidence="2" id="KW-0805">Transcription regulation</keyword>
<dbReference type="SUPFAM" id="SSF55781">
    <property type="entry name" value="GAF domain-like"/>
    <property type="match status" value="1"/>
</dbReference>
<dbReference type="FunFam" id="1.10.10.10:FF:000056">
    <property type="entry name" value="IclR family transcriptional regulator"/>
    <property type="match status" value="1"/>
</dbReference>
<keyword evidence="3" id="KW-0238">DNA-binding</keyword>
<dbReference type="Pfam" id="PF09339">
    <property type="entry name" value="HTH_IclR"/>
    <property type="match status" value="1"/>
</dbReference>
<evidence type="ECO:0000256" key="3">
    <source>
        <dbReference type="ARBA" id="ARBA00023125"/>
    </source>
</evidence>
<dbReference type="SUPFAM" id="SSF46785">
    <property type="entry name" value="Winged helix' DNA-binding domain"/>
    <property type="match status" value="1"/>
</dbReference>
<dbReference type="GO" id="GO:0006071">
    <property type="term" value="P:glycerol metabolic process"/>
    <property type="evidence" value="ECO:0007669"/>
    <property type="project" value="UniProtKB-KW"/>
</dbReference>
<dbReference type="InterPro" id="IPR029016">
    <property type="entry name" value="GAF-like_dom_sf"/>
</dbReference>
<feature type="compositionally biased region" description="Polar residues" evidence="7">
    <location>
        <begin position="1"/>
        <end position="22"/>
    </location>
</feature>
<feature type="domain" description="IclR-ED" evidence="9">
    <location>
        <begin position="95"/>
        <end position="273"/>
    </location>
</feature>
<keyword evidence="4" id="KW-0804">Transcription</keyword>
<dbReference type="GO" id="GO:0003700">
    <property type="term" value="F:DNA-binding transcription factor activity"/>
    <property type="evidence" value="ECO:0007669"/>
    <property type="project" value="TreeGrafter"/>
</dbReference>
<sequence>MSDEVPNQSSAEDRTGSVSAMTLPSERMTRGSIQSVDRAAIVLEFLASEGASTVSAVGQELDVHKSTAFRILNTLADHGLVEQRSDSTEYQLGHGLVRLAQTVPTTASFSPQVHQACVWLAGECLETVTLNVTESGESVTIDQILPASSVVGRSWLGRRTPLHCTSPGKVSLGFQPASIREQLLRRTLKRFTASTITDRKMLDAEIATTAQRGYALSLEEFEAGLTSVAAPVFGADGVMIAQIGVAGPSYRLGGEALELTIALVQEAGRRASV</sequence>
<evidence type="ECO:0000313" key="11">
    <source>
        <dbReference type="Proteomes" id="UP000195913"/>
    </source>
</evidence>
<evidence type="ECO:0000259" key="9">
    <source>
        <dbReference type="PROSITE" id="PS51078"/>
    </source>
</evidence>
<dbReference type="SMART" id="SM00346">
    <property type="entry name" value="HTH_ICLR"/>
    <property type="match status" value="1"/>
</dbReference>
<dbReference type="InterPro" id="IPR036388">
    <property type="entry name" value="WH-like_DNA-bd_sf"/>
</dbReference>
<evidence type="ECO:0000256" key="6">
    <source>
        <dbReference type="ARBA" id="ARBA00070406"/>
    </source>
</evidence>
<keyword evidence="11" id="KW-1185">Reference proteome</keyword>
<dbReference type="Proteomes" id="UP000195913">
    <property type="component" value="Unassembled WGS sequence"/>
</dbReference>